<evidence type="ECO:0000313" key="2">
    <source>
        <dbReference type="EMBL" id="KAF5743733.1"/>
    </source>
</evidence>
<evidence type="ECO:0000256" key="1">
    <source>
        <dbReference type="SAM" id="MobiDB-lite"/>
    </source>
</evidence>
<comment type="caution">
    <text evidence="2">The sequence shown here is derived from an EMBL/GenBank/DDBJ whole genome shotgun (WGS) entry which is preliminary data.</text>
</comment>
<dbReference type="InterPro" id="IPR014729">
    <property type="entry name" value="Rossmann-like_a/b/a_fold"/>
</dbReference>
<dbReference type="AlphaFoldDB" id="A0A7J7DBL9"/>
<dbReference type="SUPFAM" id="SSF52402">
    <property type="entry name" value="Adenine nucleotide alpha hydrolases-like"/>
    <property type="match status" value="1"/>
</dbReference>
<dbReference type="Gene3D" id="3.40.50.620">
    <property type="entry name" value="HUPs"/>
    <property type="match status" value="1"/>
</dbReference>
<proteinExistence type="predicted"/>
<evidence type="ECO:0000313" key="3">
    <source>
        <dbReference type="Proteomes" id="UP000593562"/>
    </source>
</evidence>
<dbReference type="PANTHER" id="PTHR47382:SF1">
    <property type="entry name" value="USPA DOMAIN-CONTAINING PROTEIN"/>
    <property type="match status" value="1"/>
</dbReference>
<accession>A0A7J7DBL9</accession>
<feature type="region of interest" description="Disordered" evidence="1">
    <location>
        <begin position="197"/>
        <end position="216"/>
    </location>
</feature>
<sequence>MEEVKYVPGDYSLQDCSARIMSSEIIELGEESKSLVVADDVYVAVGKDDLDVLKWVLDHAVSPSTRVFLVRVFPPITHISTPVGRVSKSQLSREVLRVYTNEENNKRRKLMEKYIRLCNDAKVTVDTMFVESKAIAKAIVDLVPVLNITKLVIGSKSPPCSSQYAEESWQKLRKGEFVKKNAPDYCEVTIIHGGKKTVDSEQDTEPLQSSSLPRSNKKDNFQRNIFDCACFTGLKLRIVKICTAPRGIHVKDS</sequence>
<organism evidence="2 3">
    <name type="scientific">Tripterygium wilfordii</name>
    <name type="common">Thunder God vine</name>
    <dbReference type="NCBI Taxonomy" id="458696"/>
    <lineage>
        <taxon>Eukaryota</taxon>
        <taxon>Viridiplantae</taxon>
        <taxon>Streptophyta</taxon>
        <taxon>Embryophyta</taxon>
        <taxon>Tracheophyta</taxon>
        <taxon>Spermatophyta</taxon>
        <taxon>Magnoliopsida</taxon>
        <taxon>eudicotyledons</taxon>
        <taxon>Gunneridae</taxon>
        <taxon>Pentapetalae</taxon>
        <taxon>rosids</taxon>
        <taxon>fabids</taxon>
        <taxon>Celastrales</taxon>
        <taxon>Celastraceae</taxon>
        <taxon>Tripterygium</taxon>
    </lineage>
</organism>
<dbReference type="OrthoDB" id="1898565at2759"/>
<dbReference type="PANTHER" id="PTHR47382">
    <property type="entry name" value="U-BOX DOMAIN-CONTAINING PROTEIN 52-LIKE"/>
    <property type="match status" value="1"/>
</dbReference>
<dbReference type="InParanoid" id="A0A7J7DBL9"/>
<gene>
    <name evidence="2" type="ORF">HS088_TW08G00320</name>
</gene>
<dbReference type="Proteomes" id="UP000593562">
    <property type="component" value="Unassembled WGS sequence"/>
</dbReference>
<protein>
    <submittedName>
        <fullName evidence="2">Putative U-box domain-containing protein 50</fullName>
    </submittedName>
</protein>
<dbReference type="EMBL" id="JAAARO010000008">
    <property type="protein sequence ID" value="KAF5743733.1"/>
    <property type="molecule type" value="Genomic_DNA"/>
</dbReference>
<feature type="compositionally biased region" description="Polar residues" evidence="1">
    <location>
        <begin position="205"/>
        <end position="214"/>
    </location>
</feature>
<name>A0A7J7DBL9_TRIWF</name>
<reference evidence="2 3" key="1">
    <citation type="journal article" date="2020" name="Nat. Commun.">
        <title>Genome of Tripterygium wilfordii and identification of cytochrome P450 involved in triptolide biosynthesis.</title>
        <authorList>
            <person name="Tu L."/>
            <person name="Su P."/>
            <person name="Zhang Z."/>
            <person name="Gao L."/>
            <person name="Wang J."/>
            <person name="Hu T."/>
            <person name="Zhou J."/>
            <person name="Zhang Y."/>
            <person name="Zhao Y."/>
            <person name="Liu Y."/>
            <person name="Song Y."/>
            <person name="Tong Y."/>
            <person name="Lu Y."/>
            <person name="Yang J."/>
            <person name="Xu C."/>
            <person name="Jia M."/>
            <person name="Peters R.J."/>
            <person name="Huang L."/>
            <person name="Gao W."/>
        </authorList>
    </citation>
    <scope>NUCLEOTIDE SEQUENCE [LARGE SCALE GENOMIC DNA]</scope>
    <source>
        <strain evidence="3">cv. XIE 37</strain>
        <tissue evidence="2">Leaf</tissue>
    </source>
</reference>
<keyword evidence="3" id="KW-1185">Reference proteome</keyword>